<dbReference type="InterPro" id="IPR030395">
    <property type="entry name" value="GP_PDE_dom"/>
</dbReference>
<dbReference type="SUPFAM" id="SSF51695">
    <property type="entry name" value="PLC-like phosphodiesterases"/>
    <property type="match status" value="1"/>
</dbReference>
<evidence type="ECO:0000313" key="3">
    <source>
        <dbReference type="Proteomes" id="UP001595453"/>
    </source>
</evidence>
<evidence type="ECO:0000313" key="2">
    <source>
        <dbReference type="EMBL" id="MFC3033610.1"/>
    </source>
</evidence>
<dbReference type="PROSITE" id="PS51704">
    <property type="entry name" value="GP_PDE"/>
    <property type="match status" value="1"/>
</dbReference>
<dbReference type="PANTHER" id="PTHR46211">
    <property type="entry name" value="GLYCEROPHOSPHORYL DIESTER PHOSPHODIESTERASE"/>
    <property type="match status" value="1"/>
</dbReference>
<dbReference type="Gene3D" id="3.20.20.190">
    <property type="entry name" value="Phosphatidylinositol (PI) phosphodiesterase"/>
    <property type="match status" value="1"/>
</dbReference>
<dbReference type="InterPro" id="IPR017946">
    <property type="entry name" value="PLC-like_Pdiesterase_TIM-brl"/>
</dbReference>
<feature type="domain" description="GP-PDE" evidence="1">
    <location>
        <begin position="1"/>
        <end position="228"/>
    </location>
</feature>
<dbReference type="EMBL" id="JBHRSD010000023">
    <property type="protein sequence ID" value="MFC3033610.1"/>
    <property type="molecule type" value="Genomic_DNA"/>
</dbReference>
<dbReference type="Proteomes" id="UP001595453">
    <property type="component" value="Unassembled WGS sequence"/>
</dbReference>
<organism evidence="2 3">
    <name type="scientific">Pseudoalteromonas fenneropenaei</name>
    <dbReference type="NCBI Taxonomy" id="1737459"/>
    <lineage>
        <taxon>Bacteria</taxon>
        <taxon>Pseudomonadati</taxon>
        <taxon>Pseudomonadota</taxon>
        <taxon>Gammaproteobacteria</taxon>
        <taxon>Alteromonadales</taxon>
        <taxon>Pseudoalteromonadaceae</taxon>
        <taxon>Pseudoalteromonas</taxon>
    </lineage>
</organism>
<gene>
    <name evidence="2" type="ORF">ACFOEE_13870</name>
</gene>
<comment type="caution">
    <text evidence="2">The sequence shown here is derived from an EMBL/GenBank/DDBJ whole genome shotgun (WGS) entry which is preliminary data.</text>
</comment>
<evidence type="ECO:0000259" key="1">
    <source>
        <dbReference type="PROSITE" id="PS51704"/>
    </source>
</evidence>
<reference evidence="3" key="1">
    <citation type="journal article" date="2019" name="Int. J. Syst. Evol. Microbiol.">
        <title>The Global Catalogue of Microorganisms (GCM) 10K type strain sequencing project: providing services to taxonomists for standard genome sequencing and annotation.</title>
        <authorList>
            <consortium name="The Broad Institute Genomics Platform"/>
            <consortium name="The Broad Institute Genome Sequencing Center for Infectious Disease"/>
            <person name="Wu L."/>
            <person name="Ma J."/>
        </authorList>
    </citation>
    <scope>NUCLEOTIDE SEQUENCE [LARGE SCALE GENOMIC DNA]</scope>
    <source>
        <strain evidence="3">KCTC 42730</strain>
    </source>
</reference>
<dbReference type="RefSeq" id="WP_377125304.1">
    <property type="nucleotide sequence ID" value="NZ_JBHRSD010000023.1"/>
</dbReference>
<dbReference type="PANTHER" id="PTHR46211:SF1">
    <property type="entry name" value="GLYCEROPHOSPHODIESTER PHOSPHODIESTERASE, CYTOPLASMIC"/>
    <property type="match status" value="1"/>
</dbReference>
<keyword evidence="3" id="KW-1185">Reference proteome</keyword>
<name>A0ABV7CLS0_9GAMM</name>
<protein>
    <submittedName>
        <fullName evidence="2">Glycerophosphodiester phosphodiesterase</fullName>
    </submittedName>
</protein>
<accession>A0ABV7CLS0</accession>
<dbReference type="Pfam" id="PF03009">
    <property type="entry name" value="GDPD"/>
    <property type="match status" value="1"/>
</dbReference>
<sequence length="230" mass="25287">MKVFAHRGASGTYPENTLPAIAAALEANADGIELDIQSCLDDLVVLHDSWLDRTTSGQGKVSEFTYQQLALLDAGDGNPIPTLDSVFALVKQQTMLNLELKHVGELRGFIACLERNLESGLINQQQLLVSSFNHPMLKALKQQLPWLKIGALTASIPLDHAAFASQLDAYSVHVDKDFVSAEFIADAKQRGLKVYAYTVDKQKDIDYLKAIGVDGIFSNYPCQTKMYLSI</sequence>
<proteinExistence type="predicted"/>